<organism evidence="5">
    <name type="scientific">Salvia splendens</name>
    <name type="common">Scarlet sage</name>
    <dbReference type="NCBI Taxonomy" id="180675"/>
    <lineage>
        <taxon>Eukaryota</taxon>
        <taxon>Viridiplantae</taxon>
        <taxon>Streptophyta</taxon>
        <taxon>Embryophyta</taxon>
        <taxon>Tracheophyta</taxon>
        <taxon>Spermatophyta</taxon>
        <taxon>Magnoliopsida</taxon>
        <taxon>eudicotyledons</taxon>
        <taxon>Gunneridae</taxon>
        <taxon>Pentapetalae</taxon>
        <taxon>asterids</taxon>
        <taxon>lamiids</taxon>
        <taxon>Lamiales</taxon>
        <taxon>Lamiaceae</taxon>
        <taxon>Nepetoideae</taxon>
        <taxon>Mentheae</taxon>
        <taxon>Salviinae</taxon>
        <taxon>Salvia</taxon>
        <taxon>Salvia subgen. Calosphace</taxon>
        <taxon>core Calosphace</taxon>
    </lineage>
</organism>
<evidence type="ECO:0000259" key="4">
    <source>
        <dbReference type="Pfam" id="PF01156"/>
    </source>
</evidence>
<dbReference type="SUPFAM" id="SSF54529">
    <property type="entry name" value="Mitochondrial glycoprotein MAM33-like"/>
    <property type="match status" value="1"/>
</dbReference>
<gene>
    <name evidence="5" type="ORF">SASPL_113285</name>
</gene>
<dbReference type="Gene3D" id="3.10.280.10">
    <property type="entry name" value="Mitochondrial glycoprotein"/>
    <property type="match status" value="1"/>
</dbReference>
<dbReference type="InterPro" id="IPR001910">
    <property type="entry name" value="Inosine/uridine_hydrolase_dom"/>
</dbReference>
<dbReference type="GO" id="GO:0006152">
    <property type="term" value="P:purine nucleoside catabolic process"/>
    <property type="evidence" value="ECO:0007669"/>
    <property type="project" value="TreeGrafter"/>
</dbReference>
<dbReference type="Proteomes" id="UP000298416">
    <property type="component" value="Unassembled WGS sequence"/>
</dbReference>
<evidence type="ECO:0000256" key="3">
    <source>
        <dbReference type="ARBA" id="ARBA00023295"/>
    </source>
</evidence>
<proteinExistence type="inferred from homology"/>
<dbReference type="InterPro" id="IPR003428">
    <property type="entry name" value="MAM33"/>
</dbReference>
<comment type="similarity">
    <text evidence="1">Belongs to the IUNH family.</text>
</comment>
<dbReference type="Pfam" id="PF01156">
    <property type="entry name" value="IU_nuc_hydro"/>
    <property type="match status" value="1"/>
</dbReference>
<dbReference type="InterPro" id="IPR036452">
    <property type="entry name" value="Ribo_hydro-like"/>
</dbReference>
<dbReference type="SUPFAM" id="SSF53590">
    <property type="entry name" value="Nucleoside hydrolase"/>
    <property type="match status" value="1"/>
</dbReference>
<dbReference type="PANTHER" id="PTHR12304">
    <property type="entry name" value="INOSINE-URIDINE PREFERRING NUCLEOSIDE HYDROLASE"/>
    <property type="match status" value="1"/>
</dbReference>
<evidence type="ECO:0000313" key="6">
    <source>
        <dbReference type="Proteomes" id="UP000298416"/>
    </source>
</evidence>
<feature type="domain" description="Inosine/uridine-preferring nucleoside hydrolase" evidence="4">
    <location>
        <begin position="200"/>
        <end position="467"/>
    </location>
</feature>
<dbReference type="CDD" id="cd02650">
    <property type="entry name" value="nuc_hydro_CaPnhB"/>
    <property type="match status" value="1"/>
</dbReference>
<comment type="caution">
    <text evidence="5">The sequence shown here is derived from an EMBL/GenBank/DDBJ whole genome shotgun (WGS) entry which is preliminary data.</text>
</comment>
<dbReference type="Pfam" id="PF02330">
    <property type="entry name" value="MAM33"/>
    <property type="match status" value="1"/>
</dbReference>
<protein>
    <recommendedName>
        <fullName evidence="4">Inosine/uridine-preferring nucleoside hydrolase domain-containing protein</fullName>
    </recommendedName>
</protein>
<reference evidence="5" key="2">
    <citation type="submission" date="2020-08" db="EMBL/GenBank/DDBJ databases">
        <title>Plant Genome Project.</title>
        <authorList>
            <person name="Zhang R.-G."/>
        </authorList>
    </citation>
    <scope>NUCLEOTIDE SEQUENCE</scope>
    <source>
        <strain evidence="5">Huo1</strain>
        <tissue evidence="5">Leaf</tissue>
    </source>
</reference>
<dbReference type="AlphaFoldDB" id="A0A8X8XZA1"/>
<dbReference type="InterPro" id="IPR036561">
    <property type="entry name" value="MAM33_sf"/>
</dbReference>
<sequence length="477" mass="52273">MLRLVSTSTAASRFFSTVSGRSKLIGAINSEIKAIELDVMKRRPVPADLPFTIEDEDKYCHIMLKRELGSEKVEVTVNPIHDIPKKPDDNKKSEVEKFVRINVCISKEDKGTFDVGANVSGDEICVDKLSFCEANSYVPSIRLEGAKGELKDALSDFVKARVIAISSVGFLYNYMVEKRKRWDTIWVPTNKPETDLVAELEIAGRTDIPVAEGSHVTIIVHAVDLISNNHMVDVLHEIVLIHEAMTKGTKLRIADFVHGTDGLGNQNFPPPEGAQIEQSAVEFLTEQVNLHPGKVTVVALGPLTNIALAIESDPDFVISVQQIILLGGAFSVNGNVNPAAEANIFGDPDAADIVFTSGADILAIGINVTHQVVLTDADRDKLAESSGKFAQYMCKILDVFFGYHHDAYAVDPSLITYVEGAVRVQTVGITRGLTLFYNKQKRFEEVTEWSDKPTVKVAVTVNGPAVVKLVMERLMNS</sequence>
<accession>A0A8X8XZA1</accession>
<dbReference type="GO" id="GO:0005759">
    <property type="term" value="C:mitochondrial matrix"/>
    <property type="evidence" value="ECO:0007669"/>
    <property type="project" value="InterPro"/>
</dbReference>
<dbReference type="Gene3D" id="3.90.245.10">
    <property type="entry name" value="Ribonucleoside hydrolase-like"/>
    <property type="match status" value="1"/>
</dbReference>
<evidence type="ECO:0000256" key="1">
    <source>
        <dbReference type="ARBA" id="ARBA00009176"/>
    </source>
</evidence>
<evidence type="ECO:0000256" key="2">
    <source>
        <dbReference type="ARBA" id="ARBA00022801"/>
    </source>
</evidence>
<evidence type="ECO:0000313" key="5">
    <source>
        <dbReference type="EMBL" id="KAG6422903.1"/>
    </source>
</evidence>
<dbReference type="GO" id="GO:0005829">
    <property type="term" value="C:cytosol"/>
    <property type="evidence" value="ECO:0007669"/>
    <property type="project" value="TreeGrafter"/>
</dbReference>
<name>A0A8X8XZA1_SALSN</name>
<reference evidence="5" key="1">
    <citation type="submission" date="2018-01" db="EMBL/GenBank/DDBJ databases">
        <authorList>
            <person name="Mao J.F."/>
        </authorList>
    </citation>
    <scope>NUCLEOTIDE SEQUENCE</scope>
    <source>
        <strain evidence="5">Huo1</strain>
        <tissue evidence="5">Leaf</tissue>
    </source>
</reference>
<dbReference type="PANTHER" id="PTHR12304:SF4">
    <property type="entry name" value="URIDINE NUCLEOSIDASE"/>
    <property type="match status" value="1"/>
</dbReference>
<dbReference type="InterPro" id="IPR023186">
    <property type="entry name" value="IUNH"/>
</dbReference>
<keyword evidence="6" id="KW-1185">Reference proteome</keyword>
<keyword evidence="3" id="KW-0326">Glycosidase</keyword>
<keyword evidence="2" id="KW-0378">Hydrolase</keyword>
<dbReference type="EMBL" id="PNBA02000005">
    <property type="protein sequence ID" value="KAG6422903.1"/>
    <property type="molecule type" value="Genomic_DNA"/>
</dbReference>
<dbReference type="GO" id="GO:0008477">
    <property type="term" value="F:purine nucleosidase activity"/>
    <property type="evidence" value="ECO:0007669"/>
    <property type="project" value="TreeGrafter"/>
</dbReference>